<dbReference type="Pfam" id="PF12796">
    <property type="entry name" value="Ank_2"/>
    <property type="match status" value="1"/>
</dbReference>
<protein>
    <submittedName>
        <fullName evidence="4">Uncharacterized protein</fullName>
    </submittedName>
</protein>
<sequence length="146" mass="15692">LAKQNIDVNVQDKHGTSALHLAATRRQEKIVKLLLAASAEVNIQDKDNKTPLEIVERAFGNNQRNVVNLLLLHGANPNVRDIQGSTPILYAASAGSVADTIILLKFGSDVNAKNFRGLTALHMAAAETLSVPPAQVQQPRPQSCRG</sequence>
<gene>
    <name evidence="4" type="ORF">GUITHDRAFT_78166</name>
</gene>
<dbReference type="GO" id="GO:0085020">
    <property type="term" value="P:protein K6-linked ubiquitination"/>
    <property type="evidence" value="ECO:0007669"/>
    <property type="project" value="TreeGrafter"/>
</dbReference>
<dbReference type="OrthoDB" id="426293at2759"/>
<organism evidence="4">
    <name type="scientific">Guillardia theta (strain CCMP2712)</name>
    <name type="common">Cryptophyte</name>
    <dbReference type="NCBI Taxonomy" id="905079"/>
    <lineage>
        <taxon>Eukaryota</taxon>
        <taxon>Cryptophyceae</taxon>
        <taxon>Pyrenomonadales</taxon>
        <taxon>Geminigeraceae</taxon>
        <taxon>Guillardia</taxon>
    </lineage>
</organism>
<evidence type="ECO:0000256" key="3">
    <source>
        <dbReference type="PROSITE-ProRule" id="PRU00023"/>
    </source>
</evidence>
<reference evidence="4" key="1">
    <citation type="journal article" date="2012" name="Nature">
        <title>Algal genomes reveal evolutionary mosaicism and the fate of nucleomorphs.</title>
        <authorList>
            <consortium name="DOE Joint Genome Institute"/>
            <person name="Curtis B.A."/>
            <person name="Tanifuji G."/>
            <person name="Burki F."/>
            <person name="Gruber A."/>
            <person name="Irimia M."/>
            <person name="Maruyama S."/>
            <person name="Arias M.C."/>
            <person name="Ball S.G."/>
            <person name="Gile G.H."/>
            <person name="Hirakawa Y."/>
            <person name="Hopkins J.F."/>
            <person name="Kuo A."/>
            <person name="Rensing S.A."/>
            <person name="Schmutz J."/>
            <person name="Symeonidi A."/>
            <person name="Elias M."/>
            <person name="Eveleigh R.J."/>
            <person name="Herman E.K."/>
            <person name="Klute M.J."/>
            <person name="Nakayama T."/>
            <person name="Obornik M."/>
            <person name="Reyes-Prieto A."/>
            <person name="Armbrust E.V."/>
            <person name="Aves S.J."/>
            <person name="Beiko R.G."/>
            <person name="Coutinho P."/>
            <person name="Dacks J.B."/>
            <person name="Durnford D.G."/>
            <person name="Fast N.M."/>
            <person name="Green B.R."/>
            <person name="Grisdale C.J."/>
            <person name="Hempel F."/>
            <person name="Henrissat B."/>
            <person name="Hoppner M.P."/>
            <person name="Ishida K."/>
            <person name="Kim E."/>
            <person name="Koreny L."/>
            <person name="Kroth P.G."/>
            <person name="Liu Y."/>
            <person name="Malik S.B."/>
            <person name="Maier U.G."/>
            <person name="McRose D."/>
            <person name="Mock T."/>
            <person name="Neilson J.A."/>
            <person name="Onodera N.T."/>
            <person name="Poole A.M."/>
            <person name="Pritham E.J."/>
            <person name="Richards T.A."/>
            <person name="Rocap G."/>
            <person name="Roy S.W."/>
            <person name="Sarai C."/>
            <person name="Schaack S."/>
            <person name="Shirato S."/>
            <person name="Slamovits C.H."/>
            <person name="Spencer D.F."/>
            <person name="Suzuki S."/>
            <person name="Worden A.Z."/>
            <person name="Zauner S."/>
            <person name="Barry K."/>
            <person name="Bell C."/>
            <person name="Bharti A.K."/>
            <person name="Crow J.A."/>
            <person name="Grimwood J."/>
            <person name="Kramer R."/>
            <person name="Lindquist E."/>
            <person name="Lucas S."/>
            <person name="Salamov A."/>
            <person name="McFadden G.I."/>
            <person name="Lane C.E."/>
            <person name="Keeling P.J."/>
            <person name="Gray M.W."/>
            <person name="Grigoriev I.V."/>
            <person name="Archibald J.M."/>
        </authorList>
    </citation>
    <scope>NUCLEOTIDE SEQUENCE</scope>
    <source>
        <strain evidence="4">CCMP2712</strain>
    </source>
</reference>
<dbReference type="PROSITE" id="PS50297">
    <property type="entry name" value="ANK_REP_REGION"/>
    <property type="match status" value="2"/>
</dbReference>
<dbReference type="EMBL" id="JH993060">
    <property type="protein sequence ID" value="EKX37400.1"/>
    <property type="molecule type" value="Genomic_DNA"/>
</dbReference>
<dbReference type="PROSITE" id="PS50088">
    <property type="entry name" value="ANK_REPEAT"/>
    <property type="match status" value="2"/>
</dbReference>
<dbReference type="STRING" id="905079.L1INL1"/>
<name>L1INL1_GUITC</name>
<dbReference type="KEGG" id="gtt:GUITHDRAFT_78166"/>
<feature type="repeat" description="ANK" evidence="3">
    <location>
        <begin position="83"/>
        <end position="115"/>
    </location>
</feature>
<feature type="non-terminal residue" evidence="4">
    <location>
        <position position="146"/>
    </location>
</feature>
<evidence type="ECO:0000256" key="2">
    <source>
        <dbReference type="ARBA" id="ARBA00023043"/>
    </source>
</evidence>
<keyword evidence="2 3" id="KW-0040">ANK repeat</keyword>
<dbReference type="GeneID" id="17294104"/>
<accession>L1INL1</accession>
<dbReference type="eggNOG" id="KOG2319">
    <property type="taxonomic scope" value="Eukaryota"/>
</dbReference>
<evidence type="ECO:0000313" key="4">
    <source>
        <dbReference type="EMBL" id="EKX37400.1"/>
    </source>
</evidence>
<dbReference type="RefSeq" id="XP_005824380.1">
    <property type="nucleotide sequence ID" value="XM_005824323.1"/>
</dbReference>
<dbReference type="PANTHER" id="PTHR24171:SF8">
    <property type="entry name" value="BRCA1-ASSOCIATED RING DOMAIN PROTEIN 1"/>
    <property type="match status" value="1"/>
</dbReference>
<dbReference type="PaxDb" id="55529-EKX37400"/>
<dbReference type="AlphaFoldDB" id="L1INL1"/>
<keyword evidence="1" id="KW-0677">Repeat</keyword>
<dbReference type="SMART" id="SM00248">
    <property type="entry name" value="ANK"/>
    <property type="match status" value="3"/>
</dbReference>
<dbReference type="SUPFAM" id="SSF48403">
    <property type="entry name" value="Ankyrin repeat"/>
    <property type="match status" value="1"/>
</dbReference>
<dbReference type="Gene3D" id="1.25.40.20">
    <property type="entry name" value="Ankyrin repeat-containing domain"/>
    <property type="match status" value="2"/>
</dbReference>
<dbReference type="PANTHER" id="PTHR24171">
    <property type="entry name" value="ANKYRIN REPEAT DOMAIN-CONTAINING PROTEIN 39-RELATED"/>
    <property type="match status" value="1"/>
</dbReference>
<proteinExistence type="predicted"/>
<evidence type="ECO:0000256" key="1">
    <source>
        <dbReference type="ARBA" id="ARBA00022737"/>
    </source>
</evidence>
<dbReference type="InterPro" id="IPR036770">
    <property type="entry name" value="Ankyrin_rpt-contain_sf"/>
</dbReference>
<feature type="repeat" description="ANK" evidence="3">
    <location>
        <begin position="14"/>
        <end position="46"/>
    </location>
</feature>
<dbReference type="InterPro" id="IPR002110">
    <property type="entry name" value="Ankyrin_rpt"/>
</dbReference>
<dbReference type="PRINTS" id="PR01415">
    <property type="entry name" value="ANKYRIN"/>
</dbReference>
<dbReference type="HOGENOM" id="CLU_000134_18_9_1"/>
<dbReference type="Pfam" id="PF00023">
    <property type="entry name" value="Ank"/>
    <property type="match status" value="1"/>
</dbReference>
<dbReference type="GO" id="GO:0004842">
    <property type="term" value="F:ubiquitin-protein transferase activity"/>
    <property type="evidence" value="ECO:0007669"/>
    <property type="project" value="TreeGrafter"/>
</dbReference>